<dbReference type="AlphaFoldDB" id="A0A2G8JE79"/>
<reference evidence="3 4" key="1">
    <citation type="journal article" date="2017" name="PLoS Biol.">
        <title>The sea cucumber genome provides insights into morphological evolution and visceral regeneration.</title>
        <authorList>
            <person name="Zhang X."/>
            <person name="Sun L."/>
            <person name="Yuan J."/>
            <person name="Sun Y."/>
            <person name="Gao Y."/>
            <person name="Zhang L."/>
            <person name="Li S."/>
            <person name="Dai H."/>
            <person name="Hamel J.F."/>
            <person name="Liu C."/>
            <person name="Yu Y."/>
            <person name="Liu S."/>
            <person name="Lin W."/>
            <person name="Guo K."/>
            <person name="Jin S."/>
            <person name="Xu P."/>
            <person name="Storey K.B."/>
            <person name="Huan P."/>
            <person name="Zhang T."/>
            <person name="Zhou Y."/>
            <person name="Zhang J."/>
            <person name="Lin C."/>
            <person name="Li X."/>
            <person name="Xing L."/>
            <person name="Huo D."/>
            <person name="Sun M."/>
            <person name="Wang L."/>
            <person name="Mercier A."/>
            <person name="Li F."/>
            <person name="Yang H."/>
            <person name="Xiang J."/>
        </authorList>
    </citation>
    <scope>NUCLEOTIDE SEQUENCE [LARGE SCALE GENOMIC DNA]</scope>
    <source>
        <strain evidence="3">Shaxun</strain>
        <tissue evidence="3">Muscle</tissue>
    </source>
</reference>
<keyword evidence="1" id="KW-0479">Metal-binding</keyword>
<evidence type="ECO:0000313" key="4">
    <source>
        <dbReference type="Proteomes" id="UP000230750"/>
    </source>
</evidence>
<gene>
    <name evidence="3" type="ORF">BSL78_29117</name>
</gene>
<feature type="domain" description="CCHC-type" evidence="2">
    <location>
        <begin position="206"/>
        <end position="221"/>
    </location>
</feature>
<dbReference type="InterPro" id="IPR036875">
    <property type="entry name" value="Znf_CCHC_sf"/>
</dbReference>
<proteinExistence type="predicted"/>
<evidence type="ECO:0000256" key="1">
    <source>
        <dbReference type="PROSITE-ProRule" id="PRU00047"/>
    </source>
</evidence>
<sequence length="239" mass="27181">MASRGMMMGEQPAYILDHLAGKARKEIVGRGDAITKDAEKIFQVLLKVFGDGESLALLQQQFFSYRQREEEDLVTCSLELVDLYDRIVALDSSFSTCKESNLKGRLAESVRDEGLRRELRRINLENSKLSFFDARDQALVWYGRSTKTHPKPRNVATEELTADETSVENIVRVQSRQIKAQQEQINQLLEFVTRGRQQHPPDRGLCFKCNSPDHIKRNCPEMEKKAASPASTQPPANLN</sequence>
<keyword evidence="1" id="KW-0863">Zinc-finger</keyword>
<dbReference type="OrthoDB" id="10065209at2759"/>
<evidence type="ECO:0000313" key="3">
    <source>
        <dbReference type="EMBL" id="PIK34056.1"/>
    </source>
</evidence>
<dbReference type="InterPro" id="IPR001878">
    <property type="entry name" value="Znf_CCHC"/>
</dbReference>
<comment type="caution">
    <text evidence="3">The sequence shown here is derived from an EMBL/GenBank/DDBJ whole genome shotgun (WGS) entry which is preliminary data.</text>
</comment>
<dbReference type="SUPFAM" id="SSF57756">
    <property type="entry name" value="Retrovirus zinc finger-like domains"/>
    <property type="match status" value="1"/>
</dbReference>
<evidence type="ECO:0000259" key="2">
    <source>
        <dbReference type="PROSITE" id="PS50158"/>
    </source>
</evidence>
<dbReference type="Gene3D" id="4.10.60.10">
    <property type="entry name" value="Zinc finger, CCHC-type"/>
    <property type="match status" value="1"/>
</dbReference>
<accession>A0A2G8JE79</accession>
<dbReference type="PROSITE" id="PS50158">
    <property type="entry name" value="ZF_CCHC"/>
    <property type="match status" value="1"/>
</dbReference>
<dbReference type="SMART" id="SM00343">
    <property type="entry name" value="ZnF_C2HC"/>
    <property type="match status" value="1"/>
</dbReference>
<dbReference type="GO" id="GO:0008270">
    <property type="term" value="F:zinc ion binding"/>
    <property type="evidence" value="ECO:0007669"/>
    <property type="project" value="UniProtKB-KW"/>
</dbReference>
<protein>
    <recommendedName>
        <fullName evidence="2">CCHC-type domain-containing protein</fullName>
    </recommendedName>
</protein>
<dbReference type="EMBL" id="MRZV01002301">
    <property type="protein sequence ID" value="PIK34056.1"/>
    <property type="molecule type" value="Genomic_DNA"/>
</dbReference>
<dbReference type="Pfam" id="PF00098">
    <property type="entry name" value="zf-CCHC"/>
    <property type="match status" value="1"/>
</dbReference>
<name>A0A2G8JE79_STIJA</name>
<organism evidence="3 4">
    <name type="scientific">Stichopus japonicus</name>
    <name type="common">Sea cucumber</name>
    <dbReference type="NCBI Taxonomy" id="307972"/>
    <lineage>
        <taxon>Eukaryota</taxon>
        <taxon>Metazoa</taxon>
        <taxon>Echinodermata</taxon>
        <taxon>Eleutherozoa</taxon>
        <taxon>Echinozoa</taxon>
        <taxon>Holothuroidea</taxon>
        <taxon>Aspidochirotacea</taxon>
        <taxon>Aspidochirotida</taxon>
        <taxon>Stichopodidae</taxon>
        <taxon>Apostichopus</taxon>
    </lineage>
</organism>
<keyword evidence="4" id="KW-1185">Reference proteome</keyword>
<keyword evidence="1" id="KW-0862">Zinc</keyword>
<dbReference type="GO" id="GO:0003676">
    <property type="term" value="F:nucleic acid binding"/>
    <property type="evidence" value="ECO:0007669"/>
    <property type="project" value="InterPro"/>
</dbReference>
<dbReference type="Proteomes" id="UP000230750">
    <property type="component" value="Unassembled WGS sequence"/>
</dbReference>